<accession>A0AAE4IGM3</accession>
<evidence type="ECO:0000256" key="4">
    <source>
        <dbReference type="ARBA" id="ARBA00023172"/>
    </source>
</evidence>
<keyword evidence="2" id="KW-0229">DNA integration</keyword>
<dbReference type="InterPro" id="IPR002104">
    <property type="entry name" value="Integrase_catalytic"/>
</dbReference>
<evidence type="ECO:0000256" key="1">
    <source>
        <dbReference type="ARBA" id="ARBA00008857"/>
    </source>
</evidence>
<dbReference type="Gene3D" id="1.10.443.10">
    <property type="entry name" value="Intergrase catalytic core"/>
    <property type="match status" value="1"/>
</dbReference>
<evidence type="ECO:0000256" key="3">
    <source>
        <dbReference type="ARBA" id="ARBA00023125"/>
    </source>
</evidence>
<dbReference type="GO" id="GO:0015074">
    <property type="term" value="P:DNA integration"/>
    <property type="evidence" value="ECO:0007669"/>
    <property type="project" value="UniProtKB-KW"/>
</dbReference>
<dbReference type="CDD" id="cd01185">
    <property type="entry name" value="INTN1_C_like"/>
    <property type="match status" value="1"/>
</dbReference>
<organism evidence="8 9">
    <name type="scientific">Bacteroides uniformis</name>
    <dbReference type="NCBI Taxonomy" id="820"/>
    <lineage>
        <taxon>Bacteria</taxon>
        <taxon>Pseudomonadati</taxon>
        <taxon>Bacteroidota</taxon>
        <taxon>Bacteroidia</taxon>
        <taxon>Bacteroidales</taxon>
        <taxon>Bacteroidaceae</taxon>
        <taxon>Bacteroides</taxon>
    </lineage>
</organism>
<feature type="domain" description="Core-binding (CB)" evidence="7">
    <location>
        <begin position="112"/>
        <end position="192"/>
    </location>
</feature>
<dbReference type="Proteomes" id="UP001181247">
    <property type="component" value="Unassembled WGS sequence"/>
</dbReference>
<gene>
    <name evidence="8" type="ORF">RVH16_14700</name>
</gene>
<dbReference type="InterPro" id="IPR011010">
    <property type="entry name" value="DNA_brk_join_enz"/>
</dbReference>
<evidence type="ECO:0000259" key="7">
    <source>
        <dbReference type="PROSITE" id="PS51900"/>
    </source>
</evidence>
<dbReference type="Pfam" id="PF00589">
    <property type="entry name" value="Phage_integrase"/>
    <property type="match status" value="1"/>
</dbReference>
<dbReference type="PROSITE" id="PS51900">
    <property type="entry name" value="CB"/>
    <property type="match status" value="1"/>
</dbReference>
<dbReference type="AlphaFoldDB" id="A0AAE4IGM3"/>
<dbReference type="InterPro" id="IPR025269">
    <property type="entry name" value="SAM-like_dom"/>
</dbReference>
<keyword evidence="3 5" id="KW-0238">DNA-binding</keyword>
<dbReference type="PANTHER" id="PTHR30349:SF64">
    <property type="entry name" value="PROPHAGE INTEGRASE INTD-RELATED"/>
    <property type="match status" value="1"/>
</dbReference>
<dbReference type="InterPro" id="IPR050090">
    <property type="entry name" value="Tyrosine_recombinase_XerCD"/>
</dbReference>
<feature type="coiled-coil region" evidence="6">
    <location>
        <begin position="310"/>
        <end position="337"/>
    </location>
</feature>
<evidence type="ECO:0000256" key="5">
    <source>
        <dbReference type="PROSITE-ProRule" id="PRU01248"/>
    </source>
</evidence>
<reference evidence="8" key="1">
    <citation type="submission" date="2023-10" db="EMBL/GenBank/DDBJ databases">
        <title>Genome of Potential pathogenic bacteria in Crohn's disease.</title>
        <authorList>
            <person name="Rodriguez-Palacios A."/>
        </authorList>
    </citation>
    <scope>NUCLEOTIDE SEQUENCE</scope>
    <source>
        <strain evidence="8">CavFT-hAR50</strain>
    </source>
</reference>
<evidence type="ECO:0000256" key="6">
    <source>
        <dbReference type="SAM" id="Coils"/>
    </source>
</evidence>
<dbReference type="GO" id="GO:0006310">
    <property type="term" value="P:DNA recombination"/>
    <property type="evidence" value="ECO:0007669"/>
    <property type="project" value="UniProtKB-KW"/>
</dbReference>
<dbReference type="EMBL" id="JAWDEU010000002">
    <property type="protein sequence ID" value="MDU0245949.1"/>
    <property type="molecule type" value="Genomic_DNA"/>
</dbReference>
<keyword evidence="4" id="KW-0233">DNA recombination</keyword>
<dbReference type="InterPro" id="IPR010998">
    <property type="entry name" value="Integrase_recombinase_N"/>
</dbReference>
<dbReference type="PANTHER" id="PTHR30349">
    <property type="entry name" value="PHAGE INTEGRASE-RELATED"/>
    <property type="match status" value="1"/>
</dbReference>
<name>A0AAE4IGM3_BACUN</name>
<keyword evidence="6" id="KW-0175">Coiled coil</keyword>
<proteinExistence type="inferred from homology"/>
<dbReference type="RefSeq" id="WP_022161830.1">
    <property type="nucleotide sequence ID" value="NZ_JAWDEU010000002.1"/>
</dbReference>
<comment type="similarity">
    <text evidence="1">Belongs to the 'phage' integrase family.</text>
</comment>
<dbReference type="InterPro" id="IPR035386">
    <property type="entry name" value="Arm-DNA-bind_5"/>
</dbReference>
<evidence type="ECO:0000313" key="8">
    <source>
        <dbReference type="EMBL" id="MDU0245949.1"/>
    </source>
</evidence>
<dbReference type="InterPro" id="IPR013762">
    <property type="entry name" value="Integrase-like_cat_sf"/>
</dbReference>
<dbReference type="InterPro" id="IPR044068">
    <property type="entry name" value="CB"/>
</dbReference>
<dbReference type="Gene3D" id="1.10.150.130">
    <property type="match status" value="1"/>
</dbReference>
<protein>
    <submittedName>
        <fullName evidence="8">Site-specific integrase</fullName>
    </submittedName>
</protein>
<sequence>MATIKIKFRASSSTENEGTLFYRVTHNRIVRQISSGYKVFPQEWNAEKECLVLPVESDSIRRNYLVSLKETLLDDTKQLKSIINRLERSGEVYTADKIVYLFLHPIIGHGFIAFARQEIENLKKIGKKSKVKSYTTTLKSFSRFRNDKELLPEEVNSDIIEAYETYLESVKVCPNTISFYMRNLRAIYNRAVAKELTVQRFPFKQVYTGIDKTVKRAVSIEVIRQIRDLDLTLHPSMEYARDMFLFSFYTRGMSFVDMAFLLKKDLQNGVLTYRRHKTNQLLFIKWEKQMQEIIDKYDTSNTNYLLPIIRNKDQNDRKQYENECHRINRNLKKIGKLINLSIPLTTYVARHGWASIAQKEEIPIATISKAMGHDSEKTTRIYLDSLDTSIVDKANSTILNLL</sequence>
<evidence type="ECO:0000313" key="9">
    <source>
        <dbReference type="Proteomes" id="UP001181247"/>
    </source>
</evidence>
<dbReference type="SUPFAM" id="SSF56349">
    <property type="entry name" value="DNA breaking-rejoining enzymes"/>
    <property type="match status" value="1"/>
</dbReference>
<dbReference type="Pfam" id="PF13102">
    <property type="entry name" value="Phage_int_SAM_5"/>
    <property type="match status" value="1"/>
</dbReference>
<comment type="caution">
    <text evidence="8">The sequence shown here is derived from an EMBL/GenBank/DDBJ whole genome shotgun (WGS) entry which is preliminary data.</text>
</comment>
<evidence type="ECO:0000256" key="2">
    <source>
        <dbReference type="ARBA" id="ARBA00022908"/>
    </source>
</evidence>
<dbReference type="GO" id="GO:0003677">
    <property type="term" value="F:DNA binding"/>
    <property type="evidence" value="ECO:0007669"/>
    <property type="project" value="UniProtKB-UniRule"/>
</dbReference>
<dbReference type="Pfam" id="PF17293">
    <property type="entry name" value="Arm-DNA-bind_5"/>
    <property type="match status" value="1"/>
</dbReference>